<dbReference type="AlphaFoldDB" id="A0ABC8JDW4"/>
<evidence type="ECO:0000313" key="2">
    <source>
        <dbReference type="Proteomes" id="UP001642260"/>
    </source>
</evidence>
<keyword evidence="2" id="KW-1185">Reference proteome</keyword>
<proteinExistence type="predicted"/>
<evidence type="ECO:0000313" key="1">
    <source>
        <dbReference type="EMBL" id="CAH8323811.1"/>
    </source>
</evidence>
<sequence>MIFFLGEIEDMLNQVILRNNNVTNLLRKLLREQNEFVTKEELKKVEERLVIKIKTIQKRLLNVIREKASDLPDFFGHEEMANLIIDDLEGLFLEIAASFILDKDA</sequence>
<organism evidence="1 2">
    <name type="scientific">Eruca vesicaria subsp. sativa</name>
    <name type="common">Garden rocket</name>
    <name type="synonym">Eruca sativa</name>
    <dbReference type="NCBI Taxonomy" id="29727"/>
    <lineage>
        <taxon>Eukaryota</taxon>
        <taxon>Viridiplantae</taxon>
        <taxon>Streptophyta</taxon>
        <taxon>Embryophyta</taxon>
        <taxon>Tracheophyta</taxon>
        <taxon>Spermatophyta</taxon>
        <taxon>Magnoliopsida</taxon>
        <taxon>eudicotyledons</taxon>
        <taxon>Gunneridae</taxon>
        <taxon>Pentapetalae</taxon>
        <taxon>rosids</taxon>
        <taxon>malvids</taxon>
        <taxon>Brassicales</taxon>
        <taxon>Brassicaceae</taxon>
        <taxon>Brassiceae</taxon>
        <taxon>Eruca</taxon>
    </lineage>
</organism>
<comment type="caution">
    <text evidence="1">The sequence shown here is derived from an EMBL/GenBank/DDBJ whole genome shotgun (WGS) entry which is preliminary data.</text>
</comment>
<accession>A0ABC8JDW4</accession>
<dbReference type="Proteomes" id="UP001642260">
    <property type="component" value="Unassembled WGS sequence"/>
</dbReference>
<gene>
    <name evidence="1" type="ORF">ERUC_LOCUS9980</name>
</gene>
<dbReference type="EMBL" id="CAKOAT010099599">
    <property type="protein sequence ID" value="CAH8323811.1"/>
    <property type="molecule type" value="Genomic_DNA"/>
</dbReference>
<protein>
    <submittedName>
        <fullName evidence="1">Uncharacterized protein</fullName>
    </submittedName>
</protein>
<reference evidence="1 2" key="1">
    <citation type="submission" date="2022-03" db="EMBL/GenBank/DDBJ databases">
        <authorList>
            <person name="Macdonald S."/>
            <person name="Ahmed S."/>
            <person name="Newling K."/>
        </authorList>
    </citation>
    <scope>NUCLEOTIDE SEQUENCE [LARGE SCALE GENOMIC DNA]</scope>
</reference>
<name>A0ABC8JDW4_ERUVS</name>